<accession>A0A151WH18</accession>
<dbReference type="AlphaFoldDB" id="A0A151WH18"/>
<reference evidence="1 2" key="1">
    <citation type="submission" date="2015-09" db="EMBL/GenBank/DDBJ databases">
        <title>Trachymyrmex zeteki WGS genome.</title>
        <authorList>
            <person name="Nygaard S."/>
            <person name="Hu H."/>
            <person name="Boomsma J."/>
            <person name="Zhang G."/>
        </authorList>
    </citation>
    <scope>NUCLEOTIDE SEQUENCE [LARGE SCALE GENOMIC DNA]</scope>
    <source>
        <strain evidence="1">Tzet28-1</strain>
        <tissue evidence="1">Whole body</tissue>
    </source>
</reference>
<organism evidence="1 2">
    <name type="scientific">Mycetomoellerius zeteki</name>
    <dbReference type="NCBI Taxonomy" id="64791"/>
    <lineage>
        <taxon>Eukaryota</taxon>
        <taxon>Metazoa</taxon>
        <taxon>Ecdysozoa</taxon>
        <taxon>Arthropoda</taxon>
        <taxon>Hexapoda</taxon>
        <taxon>Insecta</taxon>
        <taxon>Pterygota</taxon>
        <taxon>Neoptera</taxon>
        <taxon>Endopterygota</taxon>
        <taxon>Hymenoptera</taxon>
        <taxon>Apocrita</taxon>
        <taxon>Aculeata</taxon>
        <taxon>Formicoidea</taxon>
        <taxon>Formicidae</taxon>
        <taxon>Myrmicinae</taxon>
        <taxon>Mycetomoellerius</taxon>
    </lineage>
</organism>
<protein>
    <submittedName>
        <fullName evidence="1">Uncharacterized protein</fullName>
    </submittedName>
</protein>
<keyword evidence="2" id="KW-1185">Reference proteome</keyword>
<feature type="non-terminal residue" evidence="1">
    <location>
        <position position="1"/>
    </location>
</feature>
<proteinExistence type="predicted"/>
<gene>
    <name evidence="1" type="ORF">ALC60_13882</name>
</gene>
<sequence>VTIIGRKSGTGAARSAPVRLYFRLNEGILSSSVRDALAYHLKNRLYSSSVASVSPFVLRYTFPKKGFDRKSDTRHNSLIMQARYNGNGMDQYDDGLFPLKRIFTALFSPYSRAATDRPVDHYTPTLSHRVHSKDLAAASAFVRVHEKDSPLVCPYLDKYRMQHRAARSFCRNSIFTRFAEYANDRCAKSRMLCQCSTQFH</sequence>
<evidence type="ECO:0000313" key="2">
    <source>
        <dbReference type="Proteomes" id="UP000075809"/>
    </source>
</evidence>
<dbReference type="EMBL" id="KQ983136">
    <property type="protein sequence ID" value="KYQ47136.1"/>
    <property type="molecule type" value="Genomic_DNA"/>
</dbReference>
<dbReference type="Proteomes" id="UP000075809">
    <property type="component" value="Unassembled WGS sequence"/>
</dbReference>
<name>A0A151WH18_9HYME</name>
<evidence type="ECO:0000313" key="1">
    <source>
        <dbReference type="EMBL" id="KYQ47136.1"/>
    </source>
</evidence>